<name>A0A6J6UY99_9ZZZZ</name>
<accession>A0A6J6UY99</accession>
<protein>
    <submittedName>
        <fullName evidence="7">Unannotated protein</fullName>
    </submittedName>
</protein>
<evidence type="ECO:0000256" key="1">
    <source>
        <dbReference type="ARBA" id="ARBA00022475"/>
    </source>
</evidence>
<dbReference type="InterPro" id="IPR009619">
    <property type="entry name" value="CrgA"/>
</dbReference>
<evidence type="ECO:0000256" key="6">
    <source>
        <dbReference type="SAM" id="Phobius"/>
    </source>
</evidence>
<dbReference type="AlphaFoldDB" id="A0A6J6UY99"/>
<keyword evidence="1" id="KW-1003">Cell membrane</keyword>
<feature type="transmembrane region" description="Helical" evidence="6">
    <location>
        <begin position="52"/>
        <end position="75"/>
    </location>
</feature>
<reference evidence="7" key="1">
    <citation type="submission" date="2020-05" db="EMBL/GenBank/DDBJ databases">
        <authorList>
            <person name="Chiriac C."/>
            <person name="Salcher M."/>
            <person name="Ghai R."/>
            <person name="Kavagutti S V."/>
        </authorList>
    </citation>
    <scope>NUCLEOTIDE SEQUENCE</scope>
</reference>
<evidence type="ECO:0000256" key="5">
    <source>
        <dbReference type="SAM" id="MobiDB-lite"/>
    </source>
</evidence>
<feature type="region of interest" description="Disordered" evidence="5">
    <location>
        <begin position="1"/>
        <end position="38"/>
    </location>
</feature>
<keyword evidence="2 6" id="KW-0812">Transmembrane</keyword>
<gene>
    <name evidence="7" type="ORF">UFOPK2872_00750</name>
</gene>
<evidence type="ECO:0000313" key="7">
    <source>
        <dbReference type="EMBL" id="CAB4764782.1"/>
    </source>
</evidence>
<organism evidence="7">
    <name type="scientific">freshwater metagenome</name>
    <dbReference type="NCBI Taxonomy" id="449393"/>
    <lineage>
        <taxon>unclassified sequences</taxon>
        <taxon>metagenomes</taxon>
        <taxon>ecological metagenomes</taxon>
    </lineage>
</organism>
<feature type="transmembrane region" description="Helical" evidence="6">
    <location>
        <begin position="81"/>
        <end position="99"/>
    </location>
</feature>
<evidence type="ECO:0000256" key="2">
    <source>
        <dbReference type="ARBA" id="ARBA00022692"/>
    </source>
</evidence>
<feature type="compositionally biased region" description="Low complexity" evidence="5">
    <location>
        <begin position="10"/>
        <end position="20"/>
    </location>
</feature>
<feature type="compositionally biased region" description="Polar residues" evidence="5">
    <location>
        <begin position="28"/>
        <end position="38"/>
    </location>
</feature>
<dbReference type="EMBL" id="CAEZZM010000082">
    <property type="protein sequence ID" value="CAB4764782.1"/>
    <property type="molecule type" value="Genomic_DNA"/>
</dbReference>
<dbReference type="Pfam" id="PF06781">
    <property type="entry name" value="CrgA"/>
    <property type="match status" value="1"/>
</dbReference>
<evidence type="ECO:0000256" key="4">
    <source>
        <dbReference type="ARBA" id="ARBA00023136"/>
    </source>
</evidence>
<proteinExistence type="predicted"/>
<keyword evidence="4 6" id="KW-0472">Membrane</keyword>
<evidence type="ECO:0000256" key="3">
    <source>
        <dbReference type="ARBA" id="ARBA00022989"/>
    </source>
</evidence>
<sequence>MAPSKRRTGGRTTPKGTKPGQLSHKQHGNPTAEASSRYTPPIAHNVRVSPQWVPVLMFALLGVGAVVILFYYLGFVPGGRSNWYLFGGLSMVLGGLFTATKYH</sequence>
<keyword evidence="3 6" id="KW-1133">Transmembrane helix</keyword>